<feature type="binding site" evidence="9">
    <location>
        <position position="57"/>
    </location>
    <ligand>
        <name>[4Fe-4S] cluster</name>
        <dbReference type="ChEBI" id="CHEBI:49883"/>
        <label>2</label>
        <note>4Fe-4S-S-AdoMet</note>
    </ligand>
</feature>
<evidence type="ECO:0000313" key="12">
    <source>
        <dbReference type="EMBL" id="RZN62375.1"/>
    </source>
</evidence>
<gene>
    <name evidence="9" type="primary">taw1</name>
    <name evidence="11" type="ORF">D6D85_09835</name>
    <name evidence="12" type="ORF">EF810_03125</name>
</gene>
<evidence type="ECO:0000256" key="1">
    <source>
        <dbReference type="ARBA" id="ARBA00022485"/>
    </source>
</evidence>
<sequence>MRRQGYQLILNHSALKPCSWFREAIMRGRTCYKHKFFGIPSWRCIQMSPSIYCNFQCLHCWRTNASDLPPEMRWKEIPDESYKWDDPEEIAEESIRIQRMIVQGYKGVKVFSKKMLEEAENPKHAAISLTGEPTLYPYIGELVEAYKRRGMTTFIVTNGSMPDVIEGLSTEPTQLYITVNSPNRESFNRISRPLVPDAWDKVVKTLSLIKSLTSPVVMRITAIKGVNMHLAKEFAELIDKFEPTYVEPKGYSYVGYSRRRMSRENSPSHEEVRSFAKEIANLTSYKIIDEQKESKVVLLSKLDKPIRFY</sequence>
<organism evidence="11 13">
    <name type="scientific">Candidatus Methanodesulfokora washburnensis</name>
    <dbReference type="NCBI Taxonomy" id="2478471"/>
    <lineage>
        <taxon>Archaea</taxon>
        <taxon>Thermoproteota</taxon>
        <taxon>Candidatus Korarchaeia</taxon>
        <taxon>Candidatus Korarchaeia incertae sedis</taxon>
        <taxon>Candidatus Methanodesulfokora</taxon>
    </lineage>
</organism>
<dbReference type="InterPro" id="IPR013917">
    <property type="entry name" value="tRNA_wybutosine-synth"/>
</dbReference>
<keyword evidence="4 9" id="KW-0479">Metal-binding</keyword>
<feature type="binding site" evidence="9">
    <location>
        <position position="60"/>
    </location>
    <ligand>
        <name>[4Fe-4S] cluster</name>
        <dbReference type="ChEBI" id="CHEBI:49883"/>
        <label>2</label>
        <note>4Fe-4S-S-AdoMet</note>
    </ligand>
</feature>
<feature type="binding site" evidence="9">
    <location>
        <position position="53"/>
    </location>
    <ligand>
        <name>[4Fe-4S] cluster</name>
        <dbReference type="ChEBI" id="CHEBI:49883"/>
        <label>2</label>
        <note>4Fe-4S-S-AdoMet</note>
    </ligand>
</feature>
<evidence type="ECO:0000259" key="10">
    <source>
        <dbReference type="PROSITE" id="PS51918"/>
    </source>
</evidence>
<dbReference type="Proteomes" id="UP000316217">
    <property type="component" value="Unassembled WGS sequence"/>
</dbReference>
<dbReference type="SUPFAM" id="SSF102114">
    <property type="entry name" value="Radical SAM enzymes"/>
    <property type="match status" value="1"/>
</dbReference>
<dbReference type="OrthoDB" id="68499at2157"/>
<keyword evidence="2 9" id="KW-0949">S-adenosyl-L-methionine</keyword>
<dbReference type="PANTHER" id="PTHR13930:SF0">
    <property type="entry name" value="S-ADENOSYL-L-METHIONINE-DEPENDENT TRNA 4-DEMETHYLWYOSINE SYNTHASE TYW1-RELATED"/>
    <property type="match status" value="1"/>
</dbReference>
<dbReference type="SFLD" id="SFLDG01067">
    <property type="entry name" value="SPASM/twitch_domain_containing"/>
    <property type="match status" value="1"/>
</dbReference>
<dbReference type="Gene3D" id="3.20.20.70">
    <property type="entry name" value="Aldolase class I"/>
    <property type="match status" value="1"/>
</dbReference>
<dbReference type="EC" id="4.1.3.44" evidence="9"/>
<evidence type="ECO:0000256" key="8">
    <source>
        <dbReference type="ARBA" id="ARBA00049466"/>
    </source>
</evidence>
<reference evidence="12 14" key="2">
    <citation type="journal article" date="2019" name="Nat. Microbiol.">
        <title>Wide diversity of methane and short-chain alkane metabolisms in uncultured archaea.</title>
        <authorList>
            <person name="Borrel G."/>
            <person name="Adam P.S."/>
            <person name="McKay L.J."/>
            <person name="Chen L.X."/>
            <person name="Sierra-Garcia I.N."/>
            <person name="Sieber C.M."/>
            <person name="Letourneur Q."/>
            <person name="Ghozlane A."/>
            <person name="Andersen G.L."/>
            <person name="Li W.J."/>
            <person name="Hallam S.J."/>
            <person name="Muyzer G."/>
            <person name="de Oliveira V.M."/>
            <person name="Inskeep W.P."/>
            <person name="Banfield J.F."/>
            <person name="Gribaldo S."/>
        </authorList>
    </citation>
    <scope>NUCLEOTIDE SEQUENCE [LARGE SCALE GENOMIC DNA]</scope>
    <source>
        <strain evidence="12">NM4</strain>
    </source>
</reference>
<proteinExistence type="inferred from homology"/>
<dbReference type="SFLD" id="SFLDG01071">
    <property type="entry name" value="tRNA_wybutosine-synthesizing"/>
    <property type="match status" value="1"/>
</dbReference>
<comment type="subunit">
    <text evidence="9">Monomer.</text>
</comment>
<dbReference type="GO" id="GO:0102521">
    <property type="term" value="F:tRNA-4-demethylwyosine synthase activity"/>
    <property type="evidence" value="ECO:0007669"/>
    <property type="project" value="UniProtKB-EC"/>
</dbReference>
<comment type="catalytic activity">
    <reaction evidence="8 9">
        <text>N(1)-methylguanosine(37) in tRNA(Phe) + pyruvate + S-adenosyl-L-methionine = 4-demethylwyosine(37) in tRNA(Phe) + 5'-deoxyadenosine + L-methionine + CO2 + H2O</text>
        <dbReference type="Rhea" id="RHEA:36347"/>
        <dbReference type="Rhea" id="RHEA-COMP:10164"/>
        <dbReference type="Rhea" id="RHEA-COMP:10165"/>
        <dbReference type="ChEBI" id="CHEBI:15361"/>
        <dbReference type="ChEBI" id="CHEBI:15377"/>
        <dbReference type="ChEBI" id="CHEBI:16526"/>
        <dbReference type="ChEBI" id="CHEBI:17319"/>
        <dbReference type="ChEBI" id="CHEBI:57844"/>
        <dbReference type="ChEBI" id="CHEBI:59789"/>
        <dbReference type="ChEBI" id="CHEBI:64315"/>
        <dbReference type="ChEBI" id="CHEBI:73542"/>
        <dbReference type="EC" id="4.1.3.44"/>
    </reaction>
</comment>
<feature type="binding site" evidence="9">
    <location>
        <position position="44"/>
    </location>
    <ligand>
        <name>[4Fe-4S] cluster</name>
        <dbReference type="ChEBI" id="CHEBI:49883"/>
        <label>1</label>
    </ligand>
</feature>
<dbReference type="RefSeq" id="WP_125671882.1">
    <property type="nucleotide sequence ID" value="NZ_RCOS01000113.1"/>
</dbReference>
<evidence type="ECO:0000256" key="7">
    <source>
        <dbReference type="ARBA" id="ARBA00023239"/>
    </source>
</evidence>
<dbReference type="CDD" id="cd01335">
    <property type="entry name" value="Radical_SAM"/>
    <property type="match status" value="1"/>
</dbReference>
<evidence type="ECO:0000313" key="11">
    <source>
        <dbReference type="EMBL" id="RSN73642.1"/>
    </source>
</evidence>
<evidence type="ECO:0000256" key="2">
    <source>
        <dbReference type="ARBA" id="ARBA00022691"/>
    </source>
</evidence>
<dbReference type="GO" id="GO:0046872">
    <property type="term" value="F:metal ion binding"/>
    <property type="evidence" value="ECO:0007669"/>
    <property type="project" value="UniProtKB-KW"/>
</dbReference>
<dbReference type="InterPro" id="IPR034556">
    <property type="entry name" value="tRNA_wybutosine-synthase"/>
</dbReference>
<dbReference type="EMBL" id="RCOS01000113">
    <property type="protein sequence ID" value="RSN73642.1"/>
    <property type="molecule type" value="Genomic_DNA"/>
</dbReference>
<comment type="function">
    <text evidence="9">Component of the wyosine derivatives biosynthesis pathway that catalyzes the condensation of N-methylguanine with 2 carbon atoms from pyruvate to form the tricyclic 4-demethylwyosine (imG-14) on guanosine-37 of tRNA(Phe).</text>
</comment>
<dbReference type="AlphaFoldDB" id="A0A429GIB7"/>
<dbReference type="InterPro" id="IPR013785">
    <property type="entry name" value="Aldolase_TIM"/>
</dbReference>
<comment type="subcellular location">
    <subcellularLocation>
        <location evidence="9">Cytoplasm</location>
    </subcellularLocation>
</comment>
<feature type="binding site" evidence="9">
    <location>
        <position position="31"/>
    </location>
    <ligand>
        <name>[4Fe-4S] cluster</name>
        <dbReference type="ChEBI" id="CHEBI:49883"/>
        <label>1</label>
    </ligand>
</feature>
<feature type="binding site" evidence="9">
    <location>
        <position position="18"/>
    </location>
    <ligand>
        <name>[4Fe-4S] cluster</name>
        <dbReference type="ChEBI" id="CHEBI:49883"/>
        <label>1</label>
    </ligand>
</feature>
<keyword evidence="1 9" id="KW-0004">4Fe-4S</keyword>
<reference evidence="11 13" key="1">
    <citation type="submission" date="2018-10" db="EMBL/GenBank/DDBJ databases">
        <title>Co-occurring genomic capacity for anaerobic methane metabolism and dissimilatory sulfite reduction discovered in the Korarchaeota.</title>
        <authorList>
            <person name="Mckay L.J."/>
            <person name="Dlakic M."/>
            <person name="Fields M.W."/>
            <person name="Delmont T.O."/>
            <person name="Eren A.M."/>
            <person name="Jay Z.J."/>
            <person name="Klingelsmith K.B."/>
            <person name="Rusch D.B."/>
            <person name="Inskeep W.P."/>
        </authorList>
    </citation>
    <scope>NUCLEOTIDE SEQUENCE [LARGE SCALE GENOMIC DNA]</scope>
    <source>
        <strain evidence="11 13">MDKW</strain>
    </source>
</reference>
<keyword evidence="7 9" id="KW-0456">Lyase</keyword>
<protein>
    <recommendedName>
        <fullName evidence="9">S-adenosyl-L-methionine-dependent tRNA 4-demethylwyosine synthase</fullName>
        <ecNumber evidence="9">4.1.3.44</ecNumber>
    </recommendedName>
    <alternativeName>
        <fullName evidence="9">tRNA wyosine derivatives biosynthesis protein Taw1</fullName>
    </alternativeName>
</protein>
<dbReference type="GO" id="GO:0005737">
    <property type="term" value="C:cytoplasm"/>
    <property type="evidence" value="ECO:0007669"/>
    <property type="project" value="UniProtKB-SubCell"/>
</dbReference>
<comment type="similarity">
    <text evidence="9">Belongs to the TYW1 family.</text>
</comment>
<dbReference type="Pfam" id="PF04055">
    <property type="entry name" value="Radical_SAM"/>
    <property type="match status" value="1"/>
</dbReference>
<comment type="cofactor">
    <cofactor evidence="9">
        <name>[4Fe-4S] cluster</name>
        <dbReference type="ChEBI" id="CHEBI:49883"/>
    </cofactor>
    <text evidence="9">Binds 2 [4Fe-4S] clusters. Binds 1 [4Fe-4S] cluster coordinated with 3 cysteines and an exchangeable S-adenosyl-L-methionine.</text>
</comment>
<dbReference type="InterPro" id="IPR058240">
    <property type="entry name" value="rSAM_sf"/>
</dbReference>
<evidence type="ECO:0000256" key="6">
    <source>
        <dbReference type="ARBA" id="ARBA00023014"/>
    </source>
</evidence>
<feature type="domain" description="Radical SAM core" evidence="10">
    <location>
        <begin position="37"/>
        <end position="289"/>
    </location>
</feature>
<keyword evidence="13" id="KW-1185">Reference proteome</keyword>
<keyword evidence="9" id="KW-0963">Cytoplasm</keyword>
<dbReference type="NCBIfam" id="TIGR03972">
    <property type="entry name" value="rSAM_TYW1"/>
    <property type="match status" value="1"/>
</dbReference>
<evidence type="ECO:0000256" key="9">
    <source>
        <dbReference type="HAMAP-Rule" id="MF_01921"/>
    </source>
</evidence>
<evidence type="ECO:0000313" key="14">
    <source>
        <dbReference type="Proteomes" id="UP000316217"/>
    </source>
</evidence>
<dbReference type="InterPro" id="IPR007197">
    <property type="entry name" value="rSAM"/>
</dbReference>
<keyword evidence="6 9" id="KW-0411">Iron-sulfur</keyword>
<dbReference type="SFLD" id="SFLDF00284">
    <property type="entry name" value="tRNA_wybutosine-synthesizing"/>
    <property type="match status" value="1"/>
</dbReference>
<evidence type="ECO:0000256" key="4">
    <source>
        <dbReference type="ARBA" id="ARBA00022723"/>
    </source>
</evidence>
<dbReference type="SFLD" id="SFLDS00029">
    <property type="entry name" value="Radical_SAM"/>
    <property type="match status" value="1"/>
</dbReference>
<evidence type="ECO:0000256" key="5">
    <source>
        <dbReference type="ARBA" id="ARBA00023004"/>
    </source>
</evidence>
<dbReference type="Pfam" id="PF08608">
    <property type="entry name" value="Wyosine_form"/>
    <property type="match status" value="1"/>
</dbReference>
<evidence type="ECO:0000256" key="3">
    <source>
        <dbReference type="ARBA" id="ARBA00022694"/>
    </source>
</evidence>
<evidence type="ECO:0000313" key="13">
    <source>
        <dbReference type="Proteomes" id="UP000277582"/>
    </source>
</evidence>
<dbReference type="PANTHER" id="PTHR13930">
    <property type="entry name" value="S-ADENOSYL-L-METHIONINE-DEPENDENT TRNA 4-DEMETHYLWYOSINE SYNTHASE"/>
    <property type="match status" value="1"/>
</dbReference>
<dbReference type="PROSITE" id="PS51918">
    <property type="entry name" value="RADICAL_SAM"/>
    <property type="match status" value="1"/>
</dbReference>
<dbReference type="Proteomes" id="UP000277582">
    <property type="component" value="Unassembled WGS sequence"/>
</dbReference>
<dbReference type="HAMAP" id="MF_01921">
    <property type="entry name" value="TYW1_archaea"/>
    <property type="match status" value="1"/>
</dbReference>
<dbReference type="EMBL" id="RXII01000048">
    <property type="protein sequence ID" value="RZN62375.1"/>
    <property type="molecule type" value="Genomic_DNA"/>
</dbReference>
<name>A0A429GIB7_9CREN</name>
<accession>A0A429GIB7</accession>
<keyword evidence="5 9" id="KW-0408">Iron</keyword>
<dbReference type="GO" id="GO:0051539">
    <property type="term" value="F:4 iron, 4 sulfur cluster binding"/>
    <property type="evidence" value="ECO:0007669"/>
    <property type="project" value="UniProtKB-UniRule"/>
</dbReference>
<comment type="caution">
    <text evidence="11">The sequence shown here is derived from an EMBL/GenBank/DDBJ whole genome shotgun (WGS) entry which is preliminary data.</text>
</comment>
<keyword evidence="3 9" id="KW-0819">tRNA processing</keyword>
<dbReference type="GO" id="GO:0008033">
    <property type="term" value="P:tRNA processing"/>
    <property type="evidence" value="ECO:0007669"/>
    <property type="project" value="UniProtKB-UniRule"/>
</dbReference>
<dbReference type="InterPro" id="IPR023993">
    <property type="entry name" value="TYW1_archaea"/>
</dbReference>